<dbReference type="PANTHER" id="PTHR38774:SF1">
    <property type="entry name" value="CYTOPLASMIC PROTEIN"/>
    <property type="match status" value="1"/>
</dbReference>
<accession>A0A3B0XTN2</accession>
<sequence length="170" mass="19600">MSKSTKKSNLDQYKQKTSHYGCEDVLPVDFVSLMDMYEDNYMKLRKLIPELDKIKTSAISTSAGHLNLHLEIVERSKFTSTLRLSYCFTEQGETRLEPNLKIRIYHDAGLAEVMSGKLHHGKLVLDHLPADALKQKWQLNRFLSKWLKYCLRQNHGFLADSAMVSSVPVR</sequence>
<evidence type="ECO:0000313" key="1">
    <source>
        <dbReference type="EMBL" id="VAW59716.1"/>
    </source>
</evidence>
<proteinExistence type="predicted"/>
<dbReference type="AlphaFoldDB" id="A0A3B0XTN2"/>
<dbReference type="PANTHER" id="PTHR38774">
    <property type="entry name" value="CYTOPLASMIC PROTEIN-RELATED"/>
    <property type="match status" value="1"/>
</dbReference>
<gene>
    <name evidence="1" type="ORF">MNBD_GAMMA08-1174</name>
</gene>
<dbReference type="InterPro" id="IPR009659">
    <property type="entry name" value="DUF1249"/>
</dbReference>
<organism evidence="1">
    <name type="scientific">hydrothermal vent metagenome</name>
    <dbReference type="NCBI Taxonomy" id="652676"/>
    <lineage>
        <taxon>unclassified sequences</taxon>
        <taxon>metagenomes</taxon>
        <taxon>ecological metagenomes</taxon>
    </lineage>
</organism>
<protein>
    <recommendedName>
        <fullName evidence="2">DUF1249 domain-containing protein</fullName>
    </recommendedName>
</protein>
<reference evidence="1" key="1">
    <citation type="submission" date="2018-06" db="EMBL/GenBank/DDBJ databases">
        <authorList>
            <person name="Zhirakovskaya E."/>
        </authorList>
    </citation>
    <scope>NUCLEOTIDE SEQUENCE</scope>
</reference>
<dbReference type="Pfam" id="PF06853">
    <property type="entry name" value="DUF1249"/>
    <property type="match status" value="1"/>
</dbReference>
<evidence type="ECO:0008006" key="2">
    <source>
        <dbReference type="Google" id="ProtNLM"/>
    </source>
</evidence>
<name>A0A3B0XTN2_9ZZZZ</name>
<dbReference type="EMBL" id="UOFH01000100">
    <property type="protein sequence ID" value="VAW59716.1"/>
    <property type="molecule type" value="Genomic_DNA"/>
</dbReference>